<dbReference type="Proteomes" id="UP001172673">
    <property type="component" value="Unassembled WGS sequence"/>
</dbReference>
<keyword evidence="2" id="KW-0812">Transmembrane</keyword>
<feature type="compositionally biased region" description="Basic and acidic residues" evidence="1">
    <location>
        <begin position="58"/>
        <end position="68"/>
    </location>
</feature>
<name>A0AA38XLR1_9EURO</name>
<feature type="region of interest" description="Disordered" evidence="1">
    <location>
        <begin position="49"/>
        <end position="68"/>
    </location>
</feature>
<sequence length="662" mass="74309">MVIGVLVRAAWPWAAEILLRLWHWCCYWRWRQHSHQDLTRQDDLPTAGEEETLPLIRRANESRGNEVQDKTRPRFRYLSPGIFVSILTIIGIAYAFGSPFAAQLSADTSGLVKSDKCGSWTLKNDAGPEATDQYDLVQADKERQATQYAADCYALRGNANRNRCKFFEHASIPYRITKNQRCPFQDLNFCPSNYAAVKFSTGRFSASLIGINSSKPPKLSRTSVCTPLDLLGNPKHFARCTTLGPRTSILFHTMGYAFKWDIAGYSVSVYESTPEPHRDYWTPRVELNREKDTYLTIMFITSCRIFYKGKCSDYIFPANLSYGPGDLEHLYINPDPRARPLTCVDWIEICTHDEKSCGPLSKENSEDAEYEYVRLALRKSNAFHAIQYGLGAALDASSKIGDFVSQKLDDAQWVIECQKLFETTLARIQFDALDIATGFGSDMGEVYQEDTPEKAQGKLCSKLKIKLPNGYKNIGEVSLAWSIFTPCLLYILHLKTRIPFDEEKKKTFHGNWMVLDVGFYGIHKCRLRRRKRSTSKSSGSMQVQLPPGPSEQLPASTTPPPGPSATSPPRTPSAGHLVTAEFASSPPPAEEPGTSQGTHPIHELLQSEDSAKHVRKSQQRRDDPSNNRNSPVSPLPGPSTDLEASNGRGRNMQNQKHDYGSC</sequence>
<evidence type="ECO:0000313" key="4">
    <source>
        <dbReference type="Proteomes" id="UP001172673"/>
    </source>
</evidence>
<comment type="caution">
    <text evidence="3">The sequence shown here is derived from an EMBL/GenBank/DDBJ whole genome shotgun (WGS) entry which is preliminary data.</text>
</comment>
<proteinExistence type="predicted"/>
<evidence type="ECO:0000313" key="3">
    <source>
        <dbReference type="EMBL" id="KAJ9615771.1"/>
    </source>
</evidence>
<reference evidence="3" key="1">
    <citation type="submission" date="2022-10" db="EMBL/GenBank/DDBJ databases">
        <title>Culturing micro-colonial fungi from biological soil crusts in the Mojave desert and describing Neophaeococcomyces mojavensis, and introducing the new genera and species Taxawa tesnikishii.</title>
        <authorList>
            <person name="Kurbessoian T."/>
            <person name="Stajich J.E."/>
        </authorList>
    </citation>
    <scope>NUCLEOTIDE SEQUENCE</scope>
    <source>
        <strain evidence="3">TK_41</strain>
    </source>
</reference>
<keyword evidence="4" id="KW-1185">Reference proteome</keyword>
<feature type="compositionally biased region" description="Low complexity" evidence="1">
    <location>
        <begin position="564"/>
        <end position="574"/>
    </location>
</feature>
<gene>
    <name evidence="3" type="ORF">H2200_001848</name>
</gene>
<accession>A0AA38XLR1</accession>
<feature type="transmembrane region" description="Helical" evidence="2">
    <location>
        <begin position="77"/>
        <end position="96"/>
    </location>
</feature>
<organism evidence="3 4">
    <name type="scientific">Cladophialophora chaetospira</name>
    <dbReference type="NCBI Taxonomy" id="386627"/>
    <lineage>
        <taxon>Eukaryota</taxon>
        <taxon>Fungi</taxon>
        <taxon>Dikarya</taxon>
        <taxon>Ascomycota</taxon>
        <taxon>Pezizomycotina</taxon>
        <taxon>Eurotiomycetes</taxon>
        <taxon>Chaetothyriomycetidae</taxon>
        <taxon>Chaetothyriales</taxon>
        <taxon>Herpotrichiellaceae</taxon>
        <taxon>Cladophialophora</taxon>
    </lineage>
</organism>
<feature type="region of interest" description="Disordered" evidence="1">
    <location>
        <begin position="530"/>
        <end position="662"/>
    </location>
</feature>
<dbReference type="AlphaFoldDB" id="A0AA38XLR1"/>
<evidence type="ECO:0000256" key="2">
    <source>
        <dbReference type="SAM" id="Phobius"/>
    </source>
</evidence>
<keyword evidence="2" id="KW-1133">Transmembrane helix</keyword>
<keyword evidence="2" id="KW-0472">Membrane</keyword>
<protein>
    <submittedName>
        <fullName evidence="3">Uncharacterized protein</fullName>
    </submittedName>
</protein>
<evidence type="ECO:0000256" key="1">
    <source>
        <dbReference type="SAM" id="MobiDB-lite"/>
    </source>
</evidence>
<dbReference type="EMBL" id="JAPDRK010000002">
    <property type="protein sequence ID" value="KAJ9615771.1"/>
    <property type="molecule type" value="Genomic_DNA"/>
</dbReference>